<dbReference type="GO" id="GO:0030544">
    <property type="term" value="F:Hsp70 protein binding"/>
    <property type="evidence" value="ECO:0007669"/>
    <property type="project" value="TreeGrafter"/>
</dbReference>
<dbReference type="SUPFAM" id="SSF46565">
    <property type="entry name" value="Chaperone J-domain"/>
    <property type="match status" value="1"/>
</dbReference>
<dbReference type="Gene3D" id="2.60.40.790">
    <property type="match status" value="2"/>
</dbReference>
<dbReference type="PROSITE" id="PS50076">
    <property type="entry name" value="DNAJ_2"/>
    <property type="match status" value="1"/>
</dbReference>
<dbReference type="PROSITE" id="PS51203">
    <property type="entry name" value="CS"/>
    <property type="match status" value="2"/>
</dbReference>
<dbReference type="GO" id="GO:0005789">
    <property type="term" value="C:endoplasmic reticulum membrane"/>
    <property type="evidence" value="ECO:0007669"/>
    <property type="project" value="TreeGrafter"/>
</dbReference>
<dbReference type="Proteomes" id="UP000660262">
    <property type="component" value="Unassembled WGS sequence"/>
</dbReference>
<dbReference type="OrthoDB" id="445556at2759"/>
<sequence>MSSSFDDNDTGAFEVDPWSLVDDIDGDVHYKVLGVTTKASVDEIKTAYRKMARTHHPDKGGSAETFHSVQQAFRVLSDPDARKVYDRWASELQYRYVRGIAPRMEGGEDLLLDEFEAIGLSCDPTCQLVITCETCGRPSNWDCYVCGMRQCDFCGRKQHWKGTHGLHWPMRNMPGMMSRKLAEKELEKKRIDDAKKLALADPNYRSEPELEVLRAFKEAAREVDAMPRDRRVRHYDHRIGKFYLWTQTQTHVYVALHVPTGYQDRNVGVECDGTRLTVQAERSPKSIDRVLSNAISRETPISSFQSDDNRFTCIILQKQEMGKAWKTLFHGDSDGMRSLEPPYRLIENADDVIFELDVPFWIDAEDVDVRITDRHLTVRVRNEYDVRREYWRNKEMEDAEARGGASYPGPVDPTDCAWSLDEEQDANGDPIKVVMVHLAKPARTAKETTFEGSKRNDNLHQRRKDGQGIGVRYFIEDEDDFDLEDTLNALTFFESGSAYVRRKPYEREKYGEDDPGWVTDLSSLSKRASTILEGLLDGEDESAAAAE</sequence>
<dbReference type="SUPFAM" id="SSF49764">
    <property type="entry name" value="HSP20-like chaperones"/>
    <property type="match status" value="2"/>
</dbReference>
<feature type="domain" description="CS" evidence="2">
    <location>
        <begin position="238"/>
        <end position="329"/>
    </location>
</feature>
<dbReference type="InterPro" id="IPR008978">
    <property type="entry name" value="HSP20-like_chaperone"/>
</dbReference>
<keyword evidence="4" id="KW-1185">Reference proteome</keyword>
<dbReference type="InterPro" id="IPR051100">
    <property type="entry name" value="DnaJ_subfamily_B/C"/>
</dbReference>
<dbReference type="PANTHER" id="PTHR43908:SF3">
    <property type="entry name" value="AT29763P-RELATED"/>
    <property type="match status" value="1"/>
</dbReference>
<dbReference type="CDD" id="cd20335">
    <property type="entry name" value="BRcat_RBR"/>
    <property type="match status" value="1"/>
</dbReference>
<protein>
    <recommendedName>
        <fullName evidence="5">J domain-containing protein</fullName>
    </recommendedName>
</protein>
<feature type="domain" description="CS" evidence="2">
    <location>
        <begin position="338"/>
        <end position="460"/>
    </location>
</feature>
<evidence type="ECO:0008006" key="5">
    <source>
        <dbReference type="Google" id="ProtNLM"/>
    </source>
</evidence>
<evidence type="ECO:0000313" key="4">
    <source>
        <dbReference type="Proteomes" id="UP000660262"/>
    </source>
</evidence>
<dbReference type="PRINTS" id="PR00625">
    <property type="entry name" value="JDOMAIN"/>
</dbReference>
<dbReference type="Gene3D" id="1.10.287.110">
    <property type="entry name" value="DnaJ domain"/>
    <property type="match status" value="1"/>
</dbReference>
<evidence type="ECO:0000313" key="3">
    <source>
        <dbReference type="EMBL" id="GHP11668.1"/>
    </source>
</evidence>
<name>A0A830HXG5_9CHLO</name>
<reference evidence="3" key="1">
    <citation type="submission" date="2020-10" db="EMBL/GenBank/DDBJ databases">
        <title>Unveiling of a novel bifunctional photoreceptor, Dualchrome1, isolated from a cosmopolitan green alga.</title>
        <authorList>
            <person name="Suzuki S."/>
            <person name="Kawachi M."/>
        </authorList>
    </citation>
    <scope>NUCLEOTIDE SEQUENCE</scope>
    <source>
        <strain evidence="3">NIES 2893</strain>
    </source>
</reference>
<dbReference type="InterPro" id="IPR036869">
    <property type="entry name" value="J_dom_sf"/>
</dbReference>
<organism evidence="3 4">
    <name type="scientific">Pycnococcus provasolii</name>
    <dbReference type="NCBI Taxonomy" id="41880"/>
    <lineage>
        <taxon>Eukaryota</taxon>
        <taxon>Viridiplantae</taxon>
        <taxon>Chlorophyta</taxon>
        <taxon>Pseudoscourfieldiophyceae</taxon>
        <taxon>Pseudoscourfieldiales</taxon>
        <taxon>Pycnococcaceae</taxon>
        <taxon>Pycnococcus</taxon>
    </lineage>
</organism>
<evidence type="ECO:0000259" key="1">
    <source>
        <dbReference type="PROSITE" id="PS50076"/>
    </source>
</evidence>
<comment type="caution">
    <text evidence="3">The sequence shown here is derived from an EMBL/GenBank/DDBJ whole genome shotgun (WGS) entry which is preliminary data.</text>
</comment>
<dbReference type="InterPro" id="IPR001623">
    <property type="entry name" value="DnaJ_domain"/>
</dbReference>
<dbReference type="Pfam" id="PF00226">
    <property type="entry name" value="DnaJ"/>
    <property type="match status" value="1"/>
</dbReference>
<dbReference type="PANTHER" id="PTHR43908">
    <property type="entry name" value="AT29763P-RELATED"/>
    <property type="match status" value="1"/>
</dbReference>
<dbReference type="InterPro" id="IPR007052">
    <property type="entry name" value="CS_dom"/>
</dbReference>
<feature type="domain" description="J" evidence="1">
    <location>
        <begin position="28"/>
        <end position="89"/>
    </location>
</feature>
<dbReference type="SMART" id="SM00271">
    <property type="entry name" value="DnaJ"/>
    <property type="match status" value="1"/>
</dbReference>
<proteinExistence type="predicted"/>
<dbReference type="GO" id="GO:0071218">
    <property type="term" value="P:cellular response to misfolded protein"/>
    <property type="evidence" value="ECO:0007669"/>
    <property type="project" value="TreeGrafter"/>
</dbReference>
<dbReference type="AlphaFoldDB" id="A0A830HXG5"/>
<dbReference type="Pfam" id="PF04969">
    <property type="entry name" value="CS"/>
    <property type="match status" value="2"/>
</dbReference>
<dbReference type="CDD" id="cd06257">
    <property type="entry name" value="DnaJ"/>
    <property type="match status" value="1"/>
</dbReference>
<dbReference type="EMBL" id="BNJQ01000035">
    <property type="protein sequence ID" value="GHP11668.1"/>
    <property type="molecule type" value="Genomic_DNA"/>
</dbReference>
<dbReference type="CDD" id="cd00298">
    <property type="entry name" value="ACD_sHsps_p23-like"/>
    <property type="match status" value="1"/>
</dbReference>
<evidence type="ECO:0000259" key="2">
    <source>
        <dbReference type="PROSITE" id="PS51203"/>
    </source>
</evidence>
<gene>
    <name evidence="3" type="ORF">PPROV_001039600</name>
</gene>
<accession>A0A830HXG5</accession>